<dbReference type="AlphaFoldDB" id="A0A6P1ZDW4"/>
<sequence length="200" mass="23259">MREAVADAYRDLTGSEPDFIFSGWGEELTEGERAAYENRTPSEEYYKEWLVREAAPALLGALERLYTACDTPWCKQSRDEMVHTLCDAEAERFQAEWEQVMIDAGAALRQADGGVMQYVWMQMDCDEHWLPAKLPQAFPPRCLVCQPTLAELVAWWREVEDVPVWPRYWWEWVQSRIVALEAVRNHPDVARLMENDDAQS</sequence>
<evidence type="ECO:0000313" key="1">
    <source>
        <dbReference type="EMBL" id="TVM31217.1"/>
    </source>
</evidence>
<comment type="caution">
    <text evidence="1">The sequence shown here is derived from an EMBL/GenBank/DDBJ whole genome shotgun (WGS) entry which is preliminary data.</text>
</comment>
<organism evidence="1 2">
    <name type="scientific">Oceanidesulfovibrio marinus</name>
    <dbReference type="NCBI Taxonomy" id="370038"/>
    <lineage>
        <taxon>Bacteria</taxon>
        <taxon>Pseudomonadati</taxon>
        <taxon>Thermodesulfobacteriota</taxon>
        <taxon>Desulfovibrionia</taxon>
        <taxon>Desulfovibrionales</taxon>
        <taxon>Desulfovibrionaceae</taxon>
        <taxon>Oceanidesulfovibrio</taxon>
    </lineage>
</organism>
<reference evidence="1 2" key="1">
    <citation type="submission" date="2018-06" db="EMBL/GenBank/DDBJ databases">
        <title>Complete genome of Desulfovibrio marinus P48SEP.</title>
        <authorList>
            <person name="Crispim J.S."/>
            <person name="Vidigal P.M.P."/>
            <person name="Silva L.C.F."/>
            <person name="Araujo L.C."/>
            <person name="Laguardia C.N."/>
            <person name="Dias R.S."/>
            <person name="Sousa M.P."/>
            <person name="Paula S.O."/>
            <person name="Silva C."/>
        </authorList>
    </citation>
    <scope>NUCLEOTIDE SEQUENCE [LARGE SCALE GENOMIC DNA]</scope>
    <source>
        <strain evidence="1 2">P48SEP</strain>
    </source>
</reference>
<protein>
    <submittedName>
        <fullName evidence="1">Uncharacterized protein</fullName>
    </submittedName>
</protein>
<evidence type="ECO:0000313" key="2">
    <source>
        <dbReference type="Proteomes" id="UP000434052"/>
    </source>
</evidence>
<name>A0A6P1ZDW4_9BACT</name>
<accession>A0A6P1ZDW4</accession>
<dbReference type="Proteomes" id="UP000434052">
    <property type="component" value="Unassembled WGS sequence"/>
</dbReference>
<dbReference type="EMBL" id="QMIF01000017">
    <property type="protein sequence ID" value="TVM31217.1"/>
    <property type="molecule type" value="Genomic_DNA"/>
</dbReference>
<proteinExistence type="predicted"/>
<gene>
    <name evidence="1" type="ORF">DQK91_19095</name>
</gene>